<dbReference type="GO" id="GO:0005886">
    <property type="term" value="C:plasma membrane"/>
    <property type="evidence" value="ECO:0007669"/>
    <property type="project" value="UniProtKB-SubCell"/>
</dbReference>
<evidence type="ECO:0000313" key="3">
    <source>
        <dbReference type="Proteomes" id="UP000320813"/>
    </source>
</evidence>
<gene>
    <name evidence="2" type="ORF">EVJ47_04795</name>
</gene>
<dbReference type="AlphaFoldDB" id="A0A519BB36"/>
<proteinExistence type="inferred from homology"/>
<dbReference type="Proteomes" id="UP000320813">
    <property type="component" value="Unassembled WGS sequence"/>
</dbReference>
<dbReference type="GO" id="GO:0009244">
    <property type="term" value="P:lipopolysaccharide core region biosynthetic process"/>
    <property type="evidence" value="ECO:0007669"/>
    <property type="project" value="UniProtKB-UniRule"/>
</dbReference>
<organism evidence="2 3">
    <name type="scientific">Candidatus Acidulodesulfobacterium ferriphilum</name>
    <dbReference type="NCBI Taxonomy" id="2597223"/>
    <lineage>
        <taxon>Bacteria</taxon>
        <taxon>Deltaproteobacteria</taxon>
        <taxon>Candidatus Acidulodesulfobacterales</taxon>
        <taxon>Candidatus Acidulodesulfobacterium</taxon>
    </lineage>
</organism>
<keyword evidence="1" id="KW-1003">Cell membrane</keyword>
<dbReference type="InterPro" id="IPR038107">
    <property type="entry name" value="Glycos_transf_N_sf"/>
</dbReference>
<comment type="subcellular location">
    <subcellularLocation>
        <location evidence="1">Cell membrane</location>
    </subcellularLocation>
</comment>
<reference evidence="2 3" key="1">
    <citation type="submission" date="2019-01" db="EMBL/GenBank/DDBJ databases">
        <title>Insights into ecological role of a new deltaproteobacterial order Candidatus Sinidesulfobacterales (Sva0485) by metagenomics and metatranscriptomics.</title>
        <authorList>
            <person name="Tan S."/>
            <person name="Liu J."/>
            <person name="Fang Y."/>
            <person name="Hedlund B.P."/>
            <person name="Lian Z.H."/>
            <person name="Huang L.Y."/>
            <person name="Li J.T."/>
            <person name="Huang L.N."/>
            <person name="Li W.J."/>
            <person name="Jiang H.C."/>
            <person name="Dong H.L."/>
            <person name="Shu W.S."/>
        </authorList>
    </citation>
    <scope>NUCLEOTIDE SEQUENCE [LARGE SCALE GENOMIC DNA]</scope>
    <source>
        <strain evidence="2">AP3</strain>
    </source>
</reference>
<dbReference type="Gene3D" id="3.40.50.11720">
    <property type="entry name" value="3-Deoxy-D-manno-octulosonic-acid transferase, N-terminal domain"/>
    <property type="match status" value="1"/>
</dbReference>
<dbReference type="EMBL" id="SGBD01000002">
    <property type="protein sequence ID" value="RZD14490.1"/>
    <property type="molecule type" value="Genomic_DNA"/>
</dbReference>
<comment type="similarity">
    <text evidence="1">Belongs to the glycosyltransferase group 1 family.</text>
</comment>
<dbReference type="InterPro" id="IPR039901">
    <property type="entry name" value="Kdotransferase"/>
</dbReference>
<dbReference type="EC" id="2.4.99.12" evidence="1"/>
<sequence length="437" mass="50068">MDNFAKIKQTLALDEALFLKIKENIFSGGNANGDNFRPKKFWLFAESLGEFRLALYIISIINNILEKNNDKNKPLFFISFKTNSTYALAKKILNPPADFNNIIYFFHPAGIFKKLPNLYVSAIKPDYFISIEHPVSNKLIRELLNVNAKICFLDINPLFFKKIGTLSVKHPQTIFITVSGEDNKIFLEKILSPDSLNNQFLITVLPDSLKFNLDLDNNGNNTEVRRDNNKDLVVSFVSIHKNESKFILEMVKDITLDKDLNQNRNLKFIFAPRNIKISSKLFKIASNLNLRPAYLKNINDKDIRAGFLKNNSFQSLIVNDYGSLDGIYPLSDIVYVGKSLYESERGGHNILEPASFGKAVITGSYAYNFRDIIACMLKNNAISVITERDFKNTLYKLINDDIYRRNTGLNALNYYLEKRDKSKEALINYLSTNFIKP</sequence>
<accession>A0A519BB36</accession>
<dbReference type="GO" id="GO:0043842">
    <property type="term" value="F:Kdo transferase activity"/>
    <property type="evidence" value="ECO:0007669"/>
    <property type="project" value="UniProtKB-EC"/>
</dbReference>
<dbReference type="GO" id="GO:0009245">
    <property type="term" value="P:lipid A biosynthetic process"/>
    <property type="evidence" value="ECO:0007669"/>
    <property type="project" value="TreeGrafter"/>
</dbReference>
<name>A0A519BB36_9DELT</name>
<keyword evidence="1" id="KW-0448">Lipopolysaccharide biosynthesis</keyword>
<protein>
    <recommendedName>
        <fullName evidence="1">3-deoxy-D-manno-octulosonic acid transferase</fullName>
        <shortName evidence="1">Kdo transferase</shortName>
        <ecNumber evidence="1">2.4.99.12</ecNumber>
    </recommendedName>
    <alternativeName>
        <fullName evidence="1">Lipid IV(A) 3-deoxy-D-manno-octulosonic acid transferase</fullName>
    </alternativeName>
</protein>
<comment type="catalytic activity">
    <reaction evidence="1">
        <text>lipid IVA (E. coli) + CMP-3-deoxy-beta-D-manno-octulosonate = alpha-Kdo-(2-&gt;6)-lipid IVA (E. coli) + CMP + H(+)</text>
        <dbReference type="Rhea" id="RHEA:28066"/>
        <dbReference type="ChEBI" id="CHEBI:15378"/>
        <dbReference type="ChEBI" id="CHEBI:58603"/>
        <dbReference type="ChEBI" id="CHEBI:60364"/>
        <dbReference type="ChEBI" id="CHEBI:60377"/>
        <dbReference type="ChEBI" id="CHEBI:85987"/>
        <dbReference type="EC" id="2.4.99.12"/>
    </reaction>
</comment>
<evidence type="ECO:0000256" key="1">
    <source>
        <dbReference type="RuleBase" id="RU365103"/>
    </source>
</evidence>
<keyword evidence="1" id="KW-0472">Membrane</keyword>
<comment type="pathway">
    <text evidence="1">Bacterial outer membrane biogenesis; LPS core biosynthesis.</text>
</comment>
<dbReference type="Gene3D" id="3.40.50.2000">
    <property type="entry name" value="Glycogen Phosphorylase B"/>
    <property type="match status" value="1"/>
</dbReference>
<keyword evidence="1" id="KW-0808">Transferase</keyword>
<dbReference type="PANTHER" id="PTHR42755:SF1">
    <property type="entry name" value="3-DEOXY-D-MANNO-OCTULOSONIC ACID TRANSFERASE, MITOCHONDRIAL-RELATED"/>
    <property type="match status" value="1"/>
</dbReference>
<dbReference type="PANTHER" id="PTHR42755">
    <property type="entry name" value="3-DEOXY-MANNO-OCTULOSONATE CYTIDYLYLTRANSFERASE"/>
    <property type="match status" value="1"/>
</dbReference>
<comment type="function">
    <text evidence="1">Involved in lipopolysaccharide (LPS) biosynthesis. Catalyzes the transfer of 3-deoxy-D-manno-octulosonate (Kdo) residue(s) from CMP-Kdo to lipid IV(A), the tetraacyldisaccharide-1,4'-bisphosphate precursor of lipid A.</text>
</comment>
<evidence type="ECO:0000313" key="2">
    <source>
        <dbReference type="EMBL" id="RZD14490.1"/>
    </source>
</evidence>
<comment type="caution">
    <text evidence="2">The sequence shown here is derived from an EMBL/GenBank/DDBJ whole genome shotgun (WGS) entry which is preliminary data.</text>
</comment>
<dbReference type="UniPathway" id="UPA00958"/>